<evidence type="ECO:0000256" key="4">
    <source>
        <dbReference type="ARBA" id="ARBA00022741"/>
    </source>
</evidence>
<evidence type="ECO:0000313" key="13">
    <source>
        <dbReference type="EMBL" id="OHB10186.1"/>
    </source>
</evidence>
<dbReference type="GO" id="GO:0006432">
    <property type="term" value="P:phenylalanyl-tRNA aminoacylation"/>
    <property type="evidence" value="ECO:0007669"/>
    <property type="project" value="TreeGrafter"/>
</dbReference>
<keyword evidence="4" id="KW-0547">Nucleotide-binding</keyword>
<dbReference type="InterPro" id="IPR036690">
    <property type="entry name" value="Fdx_antiC-bd_sf"/>
</dbReference>
<comment type="similarity">
    <text evidence="1">Belongs to the class-II aminoacyl-tRNA synthetase family.</text>
</comment>
<keyword evidence="3" id="KW-0436">Ligase</keyword>
<dbReference type="InterPro" id="IPR006195">
    <property type="entry name" value="aa-tRNA-synth_II"/>
</dbReference>
<keyword evidence="6" id="KW-0648">Protein biosynthesis</keyword>
<evidence type="ECO:0000256" key="7">
    <source>
        <dbReference type="ARBA" id="ARBA00022946"/>
    </source>
</evidence>
<dbReference type="PANTHER" id="PTHR11538">
    <property type="entry name" value="PHENYLALANYL-TRNA SYNTHETASE"/>
    <property type="match status" value="1"/>
</dbReference>
<dbReference type="InterPro" id="IPR002319">
    <property type="entry name" value="Phenylalanyl-tRNA_Synthase"/>
</dbReference>
<gene>
    <name evidence="13" type="ORF">A3H60_02765</name>
</gene>
<dbReference type="EC" id="6.1.1.20" evidence="2"/>
<evidence type="ECO:0000256" key="2">
    <source>
        <dbReference type="ARBA" id="ARBA00012814"/>
    </source>
</evidence>
<dbReference type="SUPFAM" id="SSF55681">
    <property type="entry name" value="Class II aaRS and biotin synthetases"/>
    <property type="match status" value="1"/>
</dbReference>
<comment type="caution">
    <text evidence="13">The sequence shown here is derived from an EMBL/GenBank/DDBJ whole genome shotgun (WGS) entry which is preliminary data.</text>
</comment>
<evidence type="ECO:0000313" key="14">
    <source>
        <dbReference type="Proteomes" id="UP000177202"/>
    </source>
</evidence>
<sequence length="379" mass="44175">MSENIVIESAEEKRLRKILEERTDSEANRMKRFLAMPDLSRTIDSPLYEIVKRARNLPTLKNFSNIVIPEIVPTDISFDLFDFPPDHPVRSKSDTYYVDDKNILRTHDTVMWYYYMNRPEVQKRVKKGEPLGVVCYGKVFRKDEIDRRHMNIFHQFGGLYLVPDSTKVLVDELKDVLAEIVRDLFGPDAKYRFLDDIFPYTDPSLQVEVDVNGEWVEILGGGMPKKSVMHKMGLDGYNGWAFGFGLERLAIASMDLPDIRLLWSEDERVKKQLKLGNKYKEVSKFPLVVRDISFVVNKDFIPNDYFDLIRDLGGDLIEQVDLLDKYEDDKKFGEGELSYTFRITYRSLQRTLTNEEVNVLHAKIEEKTEANFGASVRRD</sequence>
<proteinExistence type="inferred from homology"/>
<organism evidence="13 14">
    <name type="scientific">Candidatus Zambryskibacteria bacterium RIFCSPLOWO2_02_FULL_44_12b</name>
    <dbReference type="NCBI Taxonomy" id="1802772"/>
    <lineage>
        <taxon>Bacteria</taxon>
        <taxon>Candidatus Zambryskiibacteriota</taxon>
    </lineage>
</organism>
<evidence type="ECO:0000256" key="6">
    <source>
        <dbReference type="ARBA" id="ARBA00022917"/>
    </source>
</evidence>
<dbReference type="Pfam" id="PF03147">
    <property type="entry name" value="FDX-ACB"/>
    <property type="match status" value="1"/>
</dbReference>
<keyword evidence="7" id="KW-0809">Transit peptide</keyword>
<accession>A0A1G2ULB0</accession>
<evidence type="ECO:0000259" key="11">
    <source>
        <dbReference type="PROSITE" id="PS50862"/>
    </source>
</evidence>
<dbReference type="PROSITE" id="PS50862">
    <property type="entry name" value="AA_TRNA_LIGASE_II"/>
    <property type="match status" value="1"/>
</dbReference>
<keyword evidence="5" id="KW-0067">ATP-binding</keyword>
<dbReference type="EMBL" id="MHWP01000020">
    <property type="protein sequence ID" value="OHB10186.1"/>
    <property type="molecule type" value="Genomic_DNA"/>
</dbReference>
<name>A0A1G2ULB0_9BACT</name>
<dbReference type="Proteomes" id="UP000177202">
    <property type="component" value="Unassembled WGS sequence"/>
</dbReference>
<dbReference type="STRING" id="1802772.A3H60_02765"/>
<feature type="domain" description="Aminoacyl-transfer RNA synthetases class-II family profile" evidence="11">
    <location>
        <begin position="130"/>
        <end position="286"/>
    </location>
</feature>
<dbReference type="GO" id="GO:0004826">
    <property type="term" value="F:phenylalanine-tRNA ligase activity"/>
    <property type="evidence" value="ECO:0007669"/>
    <property type="project" value="UniProtKB-EC"/>
</dbReference>
<keyword evidence="8" id="KW-0030">Aminoacyl-tRNA synthetase</keyword>
<dbReference type="SUPFAM" id="SSF54991">
    <property type="entry name" value="Anticodon-binding domain of PheRS"/>
    <property type="match status" value="1"/>
</dbReference>
<reference evidence="13 14" key="1">
    <citation type="journal article" date="2016" name="Nat. Commun.">
        <title>Thousands of microbial genomes shed light on interconnected biogeochemical processes in an aquifer system.</title>
        <authorList>
            <person name="Anantharaman K."/>
            <person name="Brown C.T."/>
            <person name="Hug L.A."/>
            <person name="Sharon I."/>
            <person name="Castelle C.J."/>
            <person name="Probst A.J."/>
            <person name="Thomas B.C."/>
            <person name="Singh A."/>
            <person name="Wilkins M.J."/>
            <person name="Karaoz U."/>
            <person name="Brodie E.L."/>
            <person name="Williams K.H."/>
            <person name="Hubbard S.S."/>
            <person name="Banfield J.F."/>
        </authorList>
    </citation>
    <scope>NUCLEOTIDE SEQUENCE [LARGE SCALE GENOMIC DNA]</scope>
</reference>
<comment type="catalytic activity">
    <reaction evidence="10">
        <text>tRNA(Phe) + L-phenylalanine + ATP = L-phenylalanyl-tRNA(Phe) + AMP + diphosphate + H(+)</text>
        <dbReference type="Rhea" id="RHEA:19413"/>
        <dbReference type="Rhea" id="RHEA-COMP:9668"/>
        <dbReference type="Rhea" id="RHEA-COMP:9699"/>
        <dbReference type="ChEBI" id="CHEBI:15378"/>
        <dbReference type="ChEBI" id="CHEBI:30616"/>
        <dbReference type="ChEBI" id="CHEBI:33019"/>
        <dbReference type="ChEBI" id="CHEBI:58095"/>
        <dbReference type="ChEBI" id="CHEBI:78442"/>
        <dbReference type="ChEBI" id="CHEBI:78531"/>
        <dbReference type="ChEBI" id="CHEBI:456215"/>
        <dbReference type="EC" id="6.1.1.20"/>
    </reaction>
</comment>
<evidence type="ECO:0000256" key="1">
    <source>
        <dbReference type="ARBA" id="ARBA00008226"/>
    </source>
</evidence>
<evidence type="ECO:0000256" key="10">
    <source>
        <dbReference type="ARBA" id="ARBA00049255"/>
    </source>
</evidence>
<dbReference type="InterPro" id="IPR005121">
    <property type="entry name" value="Fdx_antiC-bd"/>
</dbReference>
<evidence type="ECO:0000256" key="5">
    <source>
        <dbReference type="ARBA" id="ARBA00022840"/>
    </source>
</evidence>
<dbReference type="PROSITE" id="PS51447">
    <property type="entry name" value="FDX_ACB"/>
    <property type="match status" value="1"/>
</dbReference>
<evidence type="ECO:0000256" key="9">
    <source>
        <dbReference type="ARBA" id="ARBA00031194"/>
    </source>
</evidence>
<dbReference type="GO" id="GO:0005737">
    <property type="term" value="C:cytoplasm"/>
    <property type="evidence" value="ECO:0007669"/>
    <property type="project" value="TreeGrafter"/>
</dbReference>
<dbReference type="GO" id="GO:0005524">
    <property type="term" value="F:ATP binding"/>
    <property type="evidence" value="ECO:0007669"/>
    <property type="project" value="UniProtKB-KW"/>
</dbReference>
<dbReference type="Pfam" id="PF01409">
    <property type="entry name" value="tRNA-synt_2d"/>
    <property type="match status" value="1"/>
</dbReference>
<dbReference type="PANTHER" id="PTHR11538:SF41">
    <property type="entry name" value="PHENYLALANINE--TRNA LIGASE, MITOCHONDRIAL"/>
    <property type="match status" value="1"/>
</dbReference>
<dbReference type="Gene3D" id="3.30.930.10">
    <property type="entry name" value="Bira Bifunctional Protein, Domain 2"/>
    <property type="match status" value="1"/>
</dbReference>
<protein>
    <recommendedName>
        <fullName evidence="2">phenylalanine--tRNA ligase</fullName>
        <ecNumber evidence="2">6.1.1.20</ecNumber>
    </recommendedName>
    <alternativeName>
        <fullName evidence="9">Phenylalanyl-tRNA synthetase</fullName>
    </alternativeName>
</protein>
<dbReference type="InterPro" id="IPR045864">
    <property type="entry name" value="aa-tRNA-synth_II/BPL/LPL"/>
</dbReference>
<evidence type="ECO:0000259" key="12">
    <source>
        <dbReference type="PROSITE" id="PS51447"/>
    </source>
</evidence>
<dbReference type="GO" id="GO:0000049">
    <property type="term" value="F:tRNA binding"/>
    <property type="evidence" value="ECO:0007669"/>
    <property type="project" value="InterPro"/>
</dbReference>
<evidence type="ECO:0000256" key="8">
    <source>
        <dbReference type="ARBA" id="ARBA00023146"/>
    </source>
</evidence>
<dbReference type="SMART" id="SM00896">
    <property type="entry name" value="FDX-ACB"/>
    <property type="match status" value="1"/>
</dbReference>
<feature type="domain" description="FDX-ACB" evidence="12">
    <location>
        <begin position="283"/>
        <end position="377"/>
    </location>
</feature>
<dbReference type="AlphaFoldDB" id="A0A1G2ULB0"/>
<evidence type="ECO:0000256" key="3">
    <source>
        <dbReference type="ARBA" id="ARBA00022598"/>
    </source>
</evidence>
<dbReference type="Gene3D" id="3.30.70.380">
    <property type="entry name" value="Ferrodoxin-fold anticodon-binding domain"/>
    <property type="match status" value="1"/>
</dbReference>